<dbReference type="RefSeq" id="WP_053817755.1">
    <property type="nucleotide sequence ID" value="NZ_JARJLR010000094.1"/>
</dbReference>
<proteinExistence type="predicted"/>
<protein>
    <submittedName>
        <fullName evidence="2">Uncharacterized protein</fullName>
    </submittedName>
</protein>
<comment type="caution">
    <text evidence="2">The sequence shown here is derived from an EMBL/GenBank/DDBJ whole genome shotgun (WGS) entry which is preliminary data.</text>
</comment>
<organism evidence="2 3">
    <name type="scientific">Pseudomonas citronellolis</name>
    <dbReference type="NCBI Taxonomy" id="53408"/>
    <lineage>
        <taxon>Bacteria</taxon>
        <taxon>Pseudomonadati</taxon>
        <taxon>Pseudomonadota</taxon>
        <taxon>Gammaproteobacteria</taxon>
        <taxon>Pseudomonadales</taxon>
        <taxon>Pseudomonadaceae</taxon>
        <taxon>Pseudomonas</taxon>
    </lineage>
</organism>
<feature type="region of interest" description="Disordered" evidence="1">
    <location>
        <begin position="1"/>
        <end position="21"/>
    </location>
</feature>
<name>A0AAW6P291_9PSED</name>
<dbReference type="EMBL" id="JARJLR010000094">
    <property type="protein sequence ID" value="MDF3840979.1"/>
    <property type="molecule type" value="Genomic_DNA"/>
</dbReference>
<reference evidence="2" key="1">
    <citation type="submission" date="2023-03" db="EMBL/GenBank/DDBJ databases">
        <title>Draft assemblies of triclosan tolerant bacteria isolated from returned activated sludge.</title>
        <authorList>
            <person name="Van Hamelsveld S."/>
        </authorList>
    </citation>
    <scope>NUCLEOTIDE SEQUENCE</scope>
    <source>
        <strain evidence="2">GW210015_S63</strain>
    </source>
</reference>
<evidence type="ECO:0000313" key="3">
    <source>
        <dbReference type="Proteomes" id="UP001220662"/>
    </source>
</evidence>
<gene>
    <name evidence="2" type="ORF">P3W55_04575</name>
</gene>
<evidence type="ECO:0000313" key="2">
    <source>
        <dbReference type="EMBL" id="MDF3840979.1"/>
    </source>
</evidence>
<dbReference type="AlphaFoldDB" id="A0AAW6P291"/>
<dbReference type="Proteomes" id="UP001220662">
    <property type="component" value="Unassembled WGS sequence"/>
</dbReference>
<sequence length="144" mass="15968">MSDKQLTKKQTAPAPALPCLSPHQLEVARELAQEGNREHTIRRALGLTPAQWKRLKEDSEEGELSPLALALEEGRAEGAGEIVAFMKDKMKNEGDIRAAEWLADRIYKINKGDGNNEDAPRVLIQINAALSPEDYGRIINVERA</sequence>
<accession>A0AAW6P291</accession>
<evidence type="ECO:0000256" key="1">
    <source>
        <dbReference type="SAM" id="MobiDB-lite"/>
    </source>
</evidence>